<dbReference type="RefSeq" id="XP_001459771.1">
    <property type="nucleotide sequence ID" value="XM_001459734.1"/>
</dbReference>
<dbReference type="EMBL" id="CT868667">
    <property type="protein sequence ID" value="CAK92374.1"/>
    <property type="molecule type" value="Genomic_DNA"/>
</dbReference>
<reference evidence="3 4" key="1">
    <citation type="journal article" date="2006" name="Nature">
        <title>Global trends of whole-genome duplications revealed by the ciliate Paramecium tetraurelia.</title>
        <authorList>
            <consortium name="Genoscope"/>
            <person name="Aury J.-M."/>
            <person name="Jaillon O."/>
            <person name="Duret L."/>
            <person name="Noel B."/>
            <person name="Jubin C."/>
            <person name="Porcel B.M."/>
            <person name="Segurens B."/>
            <person name="Daubin V."/>
            <person name="Anthouard V."/>
            <person name="Aiach N."/>
            <person name="Arnaiz O."/>
            <person name="Billaut A."/>
            <person name="Beisson J."/>
            <person name="Blanc I."/>
            <person name="Bouhouche K."/>
            <person name="Camara F."/>
            <person name="Duharcourt S."/>
            <person name="Guigo R."/>
            <person name="Gogendeau D."/>
            <person name="Katinka M."/>
            <person name="Keller A.-M."/>
            <person name="Kissmehl R."/>
            <person name="Klotz C."/>
            <person name="Koll F."/>
            <person name="Le Moue A."/>
            <person name="Lepere C."/>
            <person name="Malinsky S."/>
            <person name="Nowacki M."/>
            <person name="Nowak J.K."/>
            <person name="Plattner H."/>
            <person name="Poulain J."/>
            <person name="Ruiz F."/>
            <person name="Serrano V."/>
            <person name="Zagulski M."/>
            <person name="Dessen P."/>
            <person name="Betermier M."/>
            <person name="Weissenbach J."/>
            <person name="Scarpelli C."/>
            <person name="Schachter V."/>
            <person name="Sperling L."/>
            <person name="Meyer E."/>
            <person name="Cohen J."/>
            <person name="Wincker P."/>
        </authorList>
    </citation>
    <scope>NUCLEOTIDE SEQUENCE [LARGE SCALE GENOMIC DNA]</scope>
    <source>
        <strain evidence="3 4">Stock d4-2</strain>
    </source>
</reference>
<dbReference type="SUPFAM" id="SSF47954">
    <property type="entry name" value="Cyclin-like"/>
    <property type="match status" value="1"/>
</dbReference>
<dbReference type="GO" id="GO:0005737">
    <property type="term" value="C:cytoplasm"/>
    <property type="evidence" value="ECO:0000318"/>
    <property type="project" value="GO_Central"/>
</dbReference>
<dbReference type="InterPro" id="IPR013763">
    <property type="entry name" value="Cyclin-like_dom"/>
</dbReference>
<dbReference type="HOGENOM" id="CLU_827586_0_0_1"/>
<comment type="similarity">
    <text evidence="1">Belongs to the cyclin family.</text>
</comment>
<gene>
    <name evidence="3" type="ORF">GSPATT00025108001</name>
</gene>
<dbReference type="AlphaFoldDB" id="A0EAQ7"/>
<feature type="domain" description="Cyclin-like" evidence="2">
    <location>
        <begin position="113"/>
        <end position="200"/>
    </location>
</feature>
<dbReference type="GO" id="GO:0000082">
    <property type="term" value="P:G1/S transition of mitotic cell cycle"/>
    <property type="evidence" value="ECO:0000318"/>
    <property type="project" value="GO_Central"/>
</dbReference>
<dbReference type="GO" id="GO:0000307">
    <property type="term" value="C:cyclin-dependent protein kinase holoenzyme complex"/>
    <property type="evidence" value="ECO:0000318"/>
    <property type="project" value="GO_Central"/>
</dbReference>
<evidence type="ECO:0000259" key="2">
    <source>
        <dbReference type="SMART" id="SM00385"/>
    </source>
</evidence>
<dbReference type="GO" id="GO:0016538">
    <property type="term" value="F:cyclin-dependent protein serine/threonine kinase regulator activity"/>
    <property type="evidence" value="ECO:0000318"/>
    <property type="project" value="GO_Central"/>
</dbReference>
<dbReference type="PANTHER" id="PTHR10177">
    <property type="entry name" value="CYCLINS"/>
    <property type="match status" value="1"/>
</dbReference>
<name>A0EAQ7_PARTE</name>
<dbReference type="OrthoDB" id="306099at2759"/>
<dbReference type="InterPro" id="IPR039361">
    <property type="entry name" value="Cyclin"/>
</dbReference>
<protein>
    <recommendedName>
        <fullName evidence="2">Cyclin-like domain-containing protein</fullName>
    </recommendedName>
</protein>
<dbReference type="FunFam" id="1.10.472.10:FF:000322">
    <property type="entry name" value="Uncharacterized protein"/>
    <property type="match status" value="1"/>
</dbReference>
<dbReference type="InterPro" id="IPR006671">
    <property type="entry name" value="Cyclin_N"/>
</dbReference>
<dbReference type="OMA" id="INYLDMT"/>
<dbReference type="Gene3D" id="1.10.472.10">
    <property type="entry name" value="Cyclin-like"/>
    <property type="match status" value="2"/>
</dbReference>
<evidence type="ECO:0000313" key="3">
    <source>
        <dbReference type="EMBL" id="CAK92374.1"/>
    </source>
</evidence>
<dbReference type="STRING" id="5888.A0EAQ7"/>
<accession>A0EAQ7</accession>
<organism evidence="3 4">
    <name type="scientific">Paramecium tetraurelia</name>
    <dbReference type="NCBI Taxonomy" id="5888"/>
    <lineage>
        <taxon>Eukaryota</taxon>
        <taxon>Sar</taxon>
        <taxon>Alveolata</taxon>
        <taxon>Ciliophora</taxon>
        <taxon>Intramacronucleata</taxon>
        <taxon>Oligohymenophorea</taxon>
        <taxon>Peniculida</taxon>
        <taxon>Parameciidae</taxon>
        <taxon>Paramecium</taxon>
    </lineage>
</organism>
<evidence type="ECO:0000256" key="1">
    <source>
        <dbReference type="RuleBase" id="RU000383"/>
    </source>
</evidence>
<sequence length="336" mass="40188">MQFFDITNLEKNSQNLKSKSIVQLPQSPKKKHQINYLDMTNFKFDWIRLDEKEVEVMKEESPNIYKFSLQEQFSWFQNQHTHITYPQQIEHGNFIESLMKHQIDEQKRHDLLCWMDHVMGNCKYASIETYFLAISLLDKFLQQTTLKLSNSDMLVIGVSCLSLASKYKDRPCLSSQELIQLTCDKMDELRLVEWQFTILNTLQHQVEIPNYFKIFDYIMRDLEYRYYKYISSDVVQNSLVSRKFKAIYKCGLNLLKFVSQYYDTTIFHQSSISYGTIFYTIKRMELLQYSIPKDLINVLKEIQLDQAIINTEIVLKHIYRLCQNGMSSKQQKYFKD</sequence>
<dbReference type="KEGG" id="ptm:GSPATT00025108001"/>
<keyword evidence="4" id="KW-1185">Reference proteome</keyword>
<dbReference type="FunFam" id="1.10.472.10:FF:000089">
    <property type="entry name" value="Cyclin, N-terminal domain containing protein"/>
    <property type="match status" value="1"/>
</dbReference>
<dbReference type="SMART" id="SM00385">
    <property type="entry name" value="CYCLIN"/>
    <property type="match status" value="1"/>
</dbReference>
<evidence type="ECO:0000313" key="4">
    <source>
        <dbReference type="Proteomes" id="UP000000600"/>
    </source>
</evidence>
<dbReference type="InParanoid" id="A0EAQ7"/>
<proteinExistence type="inferred from homology"/>
<dbReference type="GeneID" id="5045556"/>
<dbReference type="GO" id="GO:0005634">
    <property type="term" value="C:nucleus"/>
    <property type="evidence" value="ECO:0000318"/>
    <property type="project" value="GO_Central"/>
</dbReference>
<dbReference type="Proteomes" id="UP000000600">
    <property type="component" value="Unassembled WGS sequence"/>
</dbReference>
<keyword evidence="1" id="KW-0195">Cyclin</keyword>
<dbReference type="Pfam" id="PF00134">
    <property type="entry name" value="Cyclin_N"/>
    <property type="match status" value="1"/>
</dbReference>
<dbReference type="InterPro" id="IPR036915">
    <property type="entry name" value="Cyclin-like_sf"/>
</dbReference>